<name>A0A2U1NUJ8_ARTAN</name>
<proteinExistence type="predicted"/>
<evidence type="ECO:0000313" key="3">
    <source>
        <dbReference type="Proteomes" id="UP000245207"/>
    </source>
</evidence>
<dbReference type="EMBL" id="PKPP01002170">
    <property type="protein sequence ID" value="PWA77140.1"/>
    <property type="molecule type" value="Genomic_DNA"/>
</dbReference>
<evidence type="ECO:0000313" key="2">
    <source>
        <dbReference type="EMBL" id="PWA77140.1"/>
    </source>
</evidence>
<dbReference type="Proteomes" id="UP000245207">
    <property type="component" value="Unassembled WGS sequence"/>
</dbReference>
<dbReference type="AlphaFoldDB" id="A0A2U1NUJ8"/>
<accession>A0A2U1NUJ8</accession>
<protein>
    <submittedName>
        <fullName evidence="2">Zinc knuckle CX2CX4HX4C</fullName>
    </submittedName>
</protein>
<feature type="region of interest" description="Disordered" evidence="1">
    <location>
        <begin position="1"/>
        <end position="44"/>
    </location>
</feature>
<reference evidence="2 3" key="1">
    <citation type="journal article" date="2018" name="Mol. Plant">
        <title>The genome of Artemisia annua provides insight into the evolution of Asteraceae family and artemisinin biosynthesis.</title>
        <authorList>
            <person name="Shen Q."/>
            <person name="Zhang L."/>
            <person name="Liao Z."/>
            <person name="Wang S."/>
            <person name="Yan T."/>
            <person name="Shi P."/>
            <person name="Liu M."/>
            <person name="Fu X."/>
            <person name="Pan Q."/>
            <person name="Wang Y."/>
            <person name="Lv Z."/>
            <person name="Lu X."/>
            <person name="Zhang F."/>
            <person name="Jiang W."/>
            <person name="Ma Y."/>
            <person name="Chen M."/>
            <person name="Hao X."/>
            <person name="Li L."/>
            <person name="Tang Y."/>
            <person name="Lv G."/>
            <person name="Zhou Y."/>
            <person name="Sun X."/>
            <person name="Brodelius P.E."/>
            <person name="Rose J.K.C."/>
            <person name="Tang K."/>
        </authorList>
    </citation>
    <scope>NUCLEOTIDE SEQUENCE [LARGE SCALE GENOMIC DNA]</scope>
    <source>
        <strain evidence="3">cv. Huhao1</strain>
        <tissue evidence="2">Leaf</tissue>
    </source>
</reference>
<feature type="compositionally biased region" description="Basic and acidic residues" evidence="1">
    <location>
        <begin position="19"/>
        <end position="44"/>
    </location>
</feature>
<dbReference type="InterPro" id="IPR040256">
    <property type="entry name" value="At4g02000-like"/>
</dbReference>
<dbReference type="PANTHER" id="PTHR31286:SF99">
    <property type="entry name" value="DUF4283 DOMAIN-CONTAINING PROTEIN"/>
    <property type="match status" value="1"/>
</dbReference>
<gene>
    <name evidence="2" type="ORF">CTI12_AA149510</name>
</gene>
<comment type="caution">
    <text evidence="2">The sequence shown here is derived from an EMBL/GenBank/DDBJ whole genome shotgun (WGS) entry which is preliminary data.</text>
</comment>
<sequence>MVVNLSQKRDEYVIGENTEESRSEEKGSIDAVRESERENGYDVGTKDKASEVTKHEMVYKKNGSYVNATKRYKMSLPEVTYRLKRMLGRYGLKETVDNANGCWLFKYGYKEGLNNFVELSPWMVNGKPLMVQKRNPEIGIEKTGHSKVALWVEFTNVPMEAWSIDGLSAISSSVGSQ</sequence>
<dbReference type="PANTHER" id="PTHR31286">
    <property type="entry name" value="GLYCINE-RICH CELL WALL STRUCTURAL PROTEIN 1.8-LIKE"/>
    <property type="match status" value="1"/>
</dbReference>
<evidence type="ECO:0000256" key="1">
    <source>
        <dbReference type="SAM" id="MobiDB-lite"/>
    </source>
</evidence>
<keyword evidence="3" id="KW-1185">Reference proteome</keyword>
<dbReference type="OrthoDB" id="1938170at2759"/>
<organism evidence="2 3">
    <name type="scientific">Artemisia annua</name>
    <name type="common">Sweet wormwood</name>
    <dbReference type="NCBI Taxonomy" id="35608"/>
    <lineage>
        <taxon>Eukaryota</taxon>
        <taxon>Viridiplantae</taxon>
        <taxon>Streptophyta</taxon>
        <taxon>Embryophyta</taxon>
        <taxon>Tracheophyta</taxon>
        <taxon>Spermatophyta</taxon>
        <taxon>Magnoliopsida</taxon>
        <taxon>eudicotyledons</taxon>
        <taxon>Gunneridae</taxon>
        <taxon>Pentapetalae</taxon>
        <taxon>asterids</taxon>
        <taxon>campanulids</taxon>
        <taxon>Asterales</taxon>
        <taxon>Asteraceae</taxon>
        <taxon>Asteroideae</taxon>
        <taxon>Anthemideae</taxon>
        <taxon>Artemisiinae</taxon>
        <taxon>Artemisia</taxon>
    </lineage>
</organism>